<evidence type="ECO:0000313" key="5">
    <source>
        <dbReference type="Proteomes" id="UP000243904"/>
    </source>
</evidence>
<keyword evidence="1" id="KW-0677">Repeat</keyword>
<dbReference type="SUPFAM" id="SSF48452">
    <property type="entry name" value="TPR-like"/>
    <property type="match status" value="1"/>
</dbReference>
<keyword evidence="2 3" id="KW-0802">TPR repeat</keyword>
<dbReference type="SMART" id="SM00028">
    <property type="entry name" value="TPR"/>
    <property type="match status" value="5"/>
</dbReference>
<evidence type="ECO:0000256" key="3">
    <source>
        <dbReference type="PROSITE-ProRule" id="PRU00339"/>
    </source>
</evidence>
<dbReference type="Pfam" id="PF13414">
    <property type="entry name" value="TPR_11"/>
    <property type="match status" value="1"/>
</dbReference>
<reference evidence="5" key="1">
    <citation type="submission" date="2016-10" db="EMBL/GenBank/DDBJ databases">
        <authorList>
            <person name="Varghese N."/>
            <person name="Submissions S."/>
        </authorList>
    </citation>
    <scope>NUCLEOTIDE SEQUENCE [LARGE SCALE GENOMIC DNA]</scope>
    <source>
        <strain evidence="5">GAS369</strain>
    </source>
</reference>
<name>A0A1H2BR52_9BRAD</name>
<sequence length="554" mass="60827">MTAPAPAARAADTEQASPAGANWLRIGDEHYSAGRNDDAIAAYQCGLAAIAAAPAGSVPVETISELHSRLGNACMVRGDVEAAAVNYRAALRLVPELTSCWCNLGNIHVQTGRPQEAIAFYLQALKLNPAHWASRTNLVQALMATKQFVIAKALLQELAGERPQDSAIQHQLGKACFELDEVPSAIECFERALALNPRDADSLYWIGGIRQNLGEIEAAQKAYAQAAQIQPLIRRPAIKSPADFRVLALYAPFGGNTPTEYLFKHANYETDTLALFEQNSYDAEVFKQGVHVVVNLISDVDQAVAMLPLAADLAARLGKPIINDPRKIQRTTRDEVAERLAGIPDCRIPKILRQQAGTELSVEQLQAAFPLASSILARPVGTHGGDDFEKLDHVAELAAYLAQPAETDRYFIEYADYRSPDGYFRKYRFIFVDDQVLPYHLAIGNDWKVHHVNTDMANQKWMQNEEAAFLNDPGLVFNAAHFQALRAIQQRIGLEYFGIDCGLDTSGDLLVFEVNASMLVHDDNKQFPYKDPAVRRIKSAFDAMLAKFAGIGAA</sequence>
<feature type="repeat" description="TPR" evidence="3">
    <location>
        <begin position="64"/>
        <end position="97"/>
    </location>
</feature>
<dbReference type="Proteomes" id="UP000243904">
    <property type="component" value="Chromosome I"/>
</dbReference>
<dbReference type="PROSITE" id="PS50005">
    <property type="entry name" value="TPR"/>
    <property type="match status" value="3"/>
</dbReference>
<dbReference type="Pfam" id="PF14559">
    <property type="entry name" value="TPR_19"/>
    <property type="match status" value="1"/>
</dbReference>
<evidence type="ECO:0000256" key="1">
    <source>
        <dbReference type="ARBA" id="ARBA00022737"/>
    </source>
</evidence>
<dbReference type="PANTHER" id="PTHR44943:SF8">
    <property type="entry name" value="TPR REPEAT-CONTAINING PROTEIN MJ0263"/>
    <property type="match status" value="1"/>
</dbReference>
<feature type="repeat" description="TPR" evidence="3">
    <location>
        <begin position="98"/>
        <end position="131"/>
    </location>
</feature>
<keyword evidence="5" id="KW-1185">Reference proteome</keyword>
<protein>
    <submittedName>
        <fullName evidence="4">TPR repeat-containing protein</fullName>
    </submittedName>
</protein>
<dbReference type="InterPro" id="IPR051685">
    <property type="entry name" value="Ycf3/AcsC/BcsC/TPR_MFPF"/>
</dbReference>
<proteinExistence type="predicted"/>
<feature type="repeat" description="TPR" evidence="3">
    <location>
        <begin position="166"/>
        <end position="199"/>
    </location>
</feature>
<dbReference type="InterPro" id="IPR019734">
    <property type="entry name" value="TPR_rpt"/>
</dbReference>
<evidence type="ECO:0000256" key="2">
    <source>
        <dbReference type="ARBA" id="ARBA00022803"/>
    </source>
</evidence>
<dbReference type="EMBL" id="LT629750">
    <property type="protein sequence ID" value="SDT60594.1"/>
    <property type="molecule type" value="Genomic_DNA"/>
</dbReference>
<dbReference type="RefSeq" id="WP_146690859.1">
    <property type="nucleotide sequence ID" value="NZ_LT629750.1"/>
</dbReference>
<organism evidence="4 5">
    <name type="scientific">Bradyrhizobium canariense</name>
    <dbReference type="NCBI Taxonomy" id="255045"/>
    <lineage>
        <taxon>Bacteria</taxon>
        <taxon>Pseudomonadati</taxon>
        <taxon>Pseudomonadota</taxon>
        <taxon>Alphaproteobacteria</taxon>
        <taxon>Hyphomicrobiales</taxon>
        <taxon>Nitrobacteraceae</taxon>
        <taxon>Bradyrhizobium</taxon>
    </lineage>
</organism>
<accession>A0A1H2BR52</accession>
<gene>
    <name evidence="4" type="ORF">SAMN05444158_7443</name>
</gene>
<dbReference type="PANTHER" id="PTHR44943">
    <property type="entry name" value="CELLULOSE SYNTHASE OPERON PROTEIN C"/>
    <property type="match status" value="1"/>
</dbReference>
<evidence type="ECO:0000313" key="4">
    <source>
        <dbReference type="EMBL" id="SDT60594.1"/>
    </source>
</evidence>
<dbReference type="Gene3D" id="1.25.40.10">
    <property type="entry name" value="Tetratricopeptide repeat domain"/>
    <property type="match status" value="2"/>
</dbReference>
<dbReference type="SUPFAM" id="SSF56059">
    <property type="entry name" value="Glutathione synthetase ATP-binding domain-like"/>
    <property type="match status" value="1"/>
</dbReference>
<dbReference type="InterPro" id="IPR011990">
    <property type="entry name" value="TPR-like_helical_dom_sf"/>
</dbReference>
<dbReference type="AlphaFoldDB" id="A0A1H2BR52"/>